<protein>
    <recommendedName>
        <fullName evidence="2">CAAX prenyl protease 2/Lysostaphin resistance protein A-like domain-containing protein</fullName>
    </recommendedName>
</protein>
<dbReference type="PANTHER" id="PTHR35797">
    <property type="entry name" value="PROTEASE-RELATED"/>
    <property type="match status" value="1"/>
</dbReference>
<dbReference type="Proteomes" id="UP000002518">
    <property type="component" value="Chromosome"/>
</dbReference>
<sequence length="304" mass="33286">MRIEIDKRHYIGLAVFLTVSFVPAYLLDYTIAIKLLTSMQEPTTTLPRNKLLLTIVLLFRMWLPATGVIAALWVEGYRNMEKIKEILRINIPSLKWTILSAVAPLASYVMSLPIAKALGVSIGPCGYFKEVSNTTLLITTVIILILLGLIAGVTMNALVALGEELGWRGYLFTILDKKVNDLGKVIIIGLIWSVWHAPLIYAGYNYNVSMLGDCGSYSQGWPAIVVFTLYTIAFTSILLPLRRHSNSIITPAIAHGTVNGIGGVFAALTIGNRLVAPPAGISVVVSMLIVGFLIKWWVSRGSSR</sequence>
<reference evidence="3 4" key="1">
    <citation type="journal article" date="1999" name="DNA Res.">
        <title>Complete genome sequence of an aerobic hyper-thermophilic crenarchaeon, Aeropyrum pernix K1.</title>
        <authorList>
            <person name="Kawarabayasi Y."/>
            <person name="Hino Y."/>
            <person name="Horikawa H."/>
            <person name="Yamazaki S."/>
            <person name="Haikawa Y."/>
            <person name="Jin-no K."/>
            <person name="Takahashi M."/>
            <person name="Sekine M."/>
            <person name="Baba S."/>
            <person name="Ankai A."/>
            <person name="Kosugi H."/>
            <person name="Hosoyama A."/>
            <person name="Fukui S."/>
            <person name="Nagai Y."/>
            <person name="Nishijima K."/>
            <person name="Nakazawa H."/>
            <person name="Takamiya M."/>
            <person name="Masuda S."/>
            <person name="Funahashi T."/>
            <person name="Tanaka T."/>
            <person name="Kudoh Y."/>
            <person name="Yamazaki J."/>
            <person name="Kushida N."/>
            <person name="Oguchi A."/>
            <person name="Aoki K."/>
            <person name="Kubota K."/>
            <person name="Nakamura Y."/>
            <person name="Nomura N."/>
            <person name="Sako Y."/>
            <person name="Kikuchi H."/>
        </authorList>
    </citation>
    <scope>NUCLEOTIDE SEQUENCE [LARGE SCALE GENOMIC DNA]</scope>
    <source>
        <strain evidence="4">ATCC 700893 / DSM 11879 / JCM 9820 / NBRC 100138 / K1</strain>
    </source>
</reference>
<dbReference type="STRING" id="272557.APE_0004"/>
<dbReference type="KEGG" id="ape:APE_0004"/>
<feature type="domain" description="CAAX prenyl protease 2/Lysostaphin resistance protein A-like" evidence="2">
    <location>
        <begin position="149"/>
        <end position="260"/>
    </location>
</feature>
<keyword evidence="1" id="KW-1133">Transmembrane helix</keyword>
<evidence type="ECO:0000256" key="1">
    <source>
        <dbReference type="SAM" id="Phobius"/>
    </source>
</evidence>
<dbReference type="InterPro" id="IPR003675">
    <property type="entry name" value="Rce1/LyrA-like_dom"/>
</dbReference>
<evidence type="ECO:0000259" key="2">
    <source>
        <dbReference type="Pfam" id="PF02517"/>
    </source>
</evidence>
<dbReference type="eggNOG" id="arCOG02768">
    <property type="taxonomic scope" value="Archaea"/>
</dbReference>
<dbReference type="GeneID" id="1445578"/>
<dbReference type="GO" id="GO:0080120">
    <property type="term" value="P:CAAX-box protein maturation"/>
    <property type="evidence" value="ECO:0007669"/>
    <property type="project" value="UniProtKB-ARBA"/>
</dbReference>
<feature type="transmembrane region" description="Helical" evidence="1">
    <location>
        <begin position="182"/>
        <end position="201"/>
    </location>
</feature>
<dbReference type="EnsemblBacteria" id="BAA78913">
    <property type="protein sequence ID" value="BAA78913"/>
    <property type="gene ID" value="APE_0004"/>
</dbReference>
<evidence type="ECO:0000313" key="4">
    <source>
        <dbReference type="Proteomes" id="UP000002518"/>
    </source>
</evidence>
<dbReference type="PANTHER" id="PTHR35797:SF1">
    <property type="entry name" value="PROTEASE"/>
    <property type="match status" value="1"/>
</dbReference>
<dbReference type="Pfam" id="PF02517">
    <property type="entry name" value="Rce1-like"/>
    <property type="match status" value="1"/>
</dbReference>
<keyword evidence="1" id="KW-0472">Membrane</keyword>
<dbReference type="GO" id="GO:0004175">
    <property type="term" value="F:endopeptidase activity"/>
    <property type="evidence" value="ECO:0007669"/>
    <property type="project" value="UniProtKB-ARBA"/>
</dbReference>
<dbReference type="EMBL" id="BA000002">
    <property type="protein sequence ID" value="BAA78913.1"/>
    <property type="molecule type" value="Genomic_DNA"/>
</dbReference>
<feature type="transmembrane region" description="Helical" evidence="1">
    <location>
        <begin position="12"/>
        <end position="31"/>
    </location>
</feature>
<dbReference type="AlphaFoldDB" id="Q9YG97"/>
<dbReference type="InterPro" id="IPR042150">
    <property type="entry name" value="MmRce1-like"/>
</dbReference>
<feature type="transmembrane region" description="Helical" evidence="1">
    <location>
        <begin position="221"/>
        <end position="241"/>
    </location>
</feature>
<dbReference type="MEROPS" id="G05.004"/>
<proteinExistence type="predicted"/>
<organism evidence="3 4">
    <name type="scientific">Aeropyrum pernix (strain ATCC 700893 / DSM 11879 / JCM 9820 / NBRC 100138 / K1)</name>
    <dbReference type="NCBI Taxonomy" id="272557"/>
    <lineage>
        <taxon>Archaea</taxon>
        <taxon>Thermoproteota</taxon>
        <taxon>Thermoprotei</taxon>
        <taxon>Desulfurococcales</taxon>
        <taxon>Desulfurococcaceae</taxon>
        <taxon>Aeropyrum</taxon>
    </lineage>
</organism>
<feature type="transmembrane region" description="Helical" evidence="1">
    <location>
        <begin position="248"/>
        <end position="270"/>
    </location>
</feature>
<dbReference type="RefSeq" id="WP_010865426.1">
    <property type="nucleotide sequence ID" value="NC_000854.2"/>
</dbReference>
<keyword evidence="4" id="KW-1185">Reference proteome</keyword>
<feature type="transmembrane region" description="Helical" evidence="1">
    <location>
        <begin position="51"/>
        <end position="74"/>
    </location>
</feature>
<name>Q9YG97_AERPE</name>
<accession>Q9YG97</accession>
<feature type="transmembrane region" description="Helical" evidence="1">
    <location>
        <begin position="135"/>
        <end position="161"/>
    </location>
</feature>
<keyword evidence="1" id="KW-0812">Transmembrane</keyword>
<feature type="transmembrane region" description="Helical" evidence="1">
    <location>
        <begin position="276"/>
        <end position="298"/>
    </location>
</feature>
<feature type="transmembrane region" description="Helical" evidence="1">
    <location>
        <begin position="94"/>
        <end position="115"/>
    </location>
</feature>
<gene>
    <name evidence="3" type="ordered locus">APE_0004</name>
</gene>
<dbReference type="PIR" id="G72751">
    <property type="entry name" value="G72751"/>
</dbReference>
<evidence type="ECO:0000313" key="3">
    <source>
        <dbReference type="EMBL" id="BAA78913.1"/>
    </source>
</evidence>